<evidence type="ECO:0000256" key="3">
    <source>
        <dbReference type="ARBA" id="ARBA00013287"/>
    </source>
</evidence>
<dbReference type="Pfam" id="PF01987">
    <property type="entry name" value="AIM24"/>
    <property type="match status" value="1"/>
</dbReference>
<dbReference type="SUPFAM" id="SSF51219">
    <property type="entry name" value="TRAP-like"/>
    <property type="match status" value="1"/>
</dbReference>
<evidence type="ECO:0000256" key="2">
    <source>
        <dbReference type="ARBA" id="ARBA00009322"/>
    </source>
</evidence>
<dbReference type="InterPro" id="IPR016031">
    <property type="entry name" value="Trp_RNA-bd_attenuator-like_dom"/>
</dbReference>
<organism evidence="8 9">
    <name type="scientific">Aplosporella prunicola CBS 121167</name>
    <dbReference type="NCBI Taxonomy" id="1176127"/>
    <lineage>
        <taxon>Eukaryota</taxon>
        <taxon>Fungi</taxon>
        <taxon>Dikarya</taxon>
        <taxon>Ascomycota</taxon>
        <taxon>Pezizomycotina</taxon>
        <taxon>Dothideomycetes</taxon>
        <taxon>Dothideomycetes incertae sedis</taxon>
        <taxon>Botryosphaeriales</taxon>
        <taxon>Aplosporellaceae</taxon>
        <taxon>Aplosporella</taxon>
    </lineage>
</organism>
<dbReference type="PANTHER" id="PTHR36959:SF2">
    <property type="entry name" value="ALTERED INHERITANCE OF MITOCHONDRIA PROTEIN 24, MITOCHONDRIAL"/>
    <property type="match status" value="1"/>
</dbReference>
<evidence type="ECO:0000256" key="4">
    <source>
        <dbReference type="ARBA" id="ARBA00022946"/>
    </source>
</evidence>
<reference evidence="8" key="1">
    <citation type="journal article" date="2020" name="Stud. Mycol.">
        <title>101 Dothideomycetes genomes: a test case for predicting lifestyles and emergence of pathogens.</title>
        <authorList>
            <person name="Haridas S."/>
            <person name="Albert R."/>
            <person name="Binder M."/>
            <person name="Bloem J."/>
            <person name="Labutti K."/>
            <person name="Salamov A."/>
            <person name="Andreopoulos B."/>
            <person name="Baker S."/>
            <person name="Barry K."/>
            <person name="Bills G."/>
            <person name="Bluhm B."/>
            <person name="Cannon C."/>
            <person name="Castanera R."/>
            <person name="Culley D."/>
            <person name="Daum C."/>
            <person name="Ezra D."/>
            <person name="Gonzalez J."/>
            <person name="Henrissat B."/>
            <person name="Kuo A."/>
            <person name="Liang C."/>
            <person name="Lipzen A."/>
            <person name="Lutzoni F."/>
            <person name="Magnuson J."/>
            <person name="Mondo S."/>
            <person name="Nolan M."/>
            <person name="Ohm R."/>
            <person name="Pangilinan J."/>
            <person name="Park H.-J."/>
            <person name="Ramirez L."/>
            <person name="Alfaro M."/>
            <person name="Sun H."/>
            <person name="Tritt A."/>
            <person name="Yoshinaga Y."/>
            <person name="Zwiers L.-H."/>
            <person name="Turgeon B."/>
            <person name="Goodwin S."/>
            <person name="Spatafora J."/>
            <person name="Crous P."/>
            <person name="Grigoriev I."/>
        </authorList>
    </citation>
    <scope>NUCLEOTIDE SEQUENCE</scope>
    <source>
        <strain evidence="8">CBS 121167</strain>
    </source>
</reference>
<dbReference type="EMBL" id="ML995474">
    <property type="protein sequence ID" value="KAF2147010.1"/>
    <property type="molecule type" value="Genomic_DNA"/>
</dbReference>
<evidence type="ECO:0000256" key="5">
    <source>
        <dbReference type="ARBA" id="ARBA00023128"/>
    </source>
</evidence>
<gene>
    <name evidence="8" type="ORF">K452DRAFT_217962</name>
</gene>
<dbReference type="InterPro" id="IPR002838">
    <property type="entry name" value="AIM24"/>
</dbReference>
<dbReference type="GO" id="GO:0007007">
    <property type="term" value="P:inner mitochondrial membrane organization"/>
    <property type="evidence" value="ECO:0007669"/>
    <property type="project" value="TreeGrafter"/>
</dbReference>
<feature type="region of interest" description="Disordered" evidence="7">
    <location>
        <begin position="335"/>
        <end position="377"/>
    </location>
</feature>
<dbReference type="GeneID" id="54293822"/>
<evidence type="ECO:0000256" key="1">
    <source>
        <dbReference type="ARBA" id="ARBA00004173"/>
    </source>
</evidence>
<dbReference type="Proteomes" id="UP000799438">
    <property type="component" value="Unassembled WGS sequence"/>
</dbReference>
<dbReference type="FunFam" id="3.60.160.10:FF:000001">
    <property type="entry name" value="Altered inheritance of mitochondria protein 24, mitochondrial"/>
    <property type="match status" value="1"/>
</dbReference>
<evidence type="ECO:0000313" key="8">
    <source>
        <dbReference type="EMBL" id="KAF2147010.1"/>
    </source>
</evidence>
<proteinExistence type="inferred from homology"/>
<evidence type="ECO:0000256" key="6">
    <source>
        <dbReference type="RuleBase" id="RU363045"/>
    </source>
</evidence>
<protein>
    <recommendedName>
        <fullName evidence="3 6">Altered inheritance of mitochondria protein 24, mitochondrial</fullName>
    </recommendedName>
</protein>
<evidence type="ECO:0000313" key="9">
    <source>
        <dbReference type="Proteomes" id="UP000799438"/>
    </source>
</evidence>
<dbReference type="GO" id="GO:0005743">
    <property type="term" value="C:mitochondrial inner membrane"/>
    <property type="evidence" value="ECO:0007669"/>
    <property type="project" value="TreeGrafter"/>
</dbReference>
<evidence type="ECO:0000256" key="7">
    <source>
        <dbReference type="SAM" id="MobiDB-lite"/>
    </source>
</evidence>
<sequence length="377" mass="40558">MRPLTSRAVCRARRVAVARPLARRPIHISATPASTTPSFDQDVAAASSTADARFEVLGAPYSLLSVSLSASQNLYTRRGTLVAVNGKAENTVSTLSLLEPFRRAALGIPFLYQRINSTSPISALISTKSPITSFAVVHLDGRLDWVVAQRQALLAWTGHSLSVRPKINTKMSLAHWGSSHVTGRGLLALAGRGQVYQVQLKAGEEYIVHPSNVLAYTMTSAPPQPYRFKSTSLRLQIPSFGLGALLPANTGLGRFIAEMRKSAAWKTLAQGSFTLRTWARRTVWGDRLFVRFQGPTTLLLQSRAARLSDSLTTRDVNEIADAPAGVVADALQAGARKESGHGSAVGEVAKDDGKSEEGHAATFASVDKDGKVSFERK</sequence>
<dbReference type="PANTHER" id="PTHR36959">
    <property type="entry name" value="ALTERED INHERITANCE OF MITOCHONDRIA PROTEIN 24, MITOCHONDRIAL"/>
    <property type="match status" value="1"/>
</dbReference>
<keyword evidence="5 6" id="KW-0496">Mitochondrion</keyword>
<dbReference type="OrthoDB" id="5295771at2759"/>
<dbReference type="Gene3D" id="3.60.160.10">
    <property type="entry name" value="Mitochondrial biogenesis AIM24"/>
    <property type="match status" value="1"/>
</dbReference>
<dbReference type="RefSeq" id="XP_033402718.1">
    <property type="nucleotide sequence ID" value="XM_033536326.1"/>
</dbReference>
<comment type="similarity">
    <text evidence="2 6">Belongs to the AIM24 family.</text>
</comment>
<dbReference type="AlphaFoldDB" id="A0A6A6BSQ8"/>
<name>A0A6A6BSQ8_9PEZI</name>
<feature type="compositionally biased region" description="Basic and acidic residues" evidence="7">
    <location>
        <begin position="348"/>
        <end position="359"/>
    </location>
</feature>
<keyword evidence="9" id="KW-1185">Reference proteome</keyword>
<feature type="compositionally biased region" description="Basic and acidic residues" evidence="7">
    <location>
        <begin position="366"/>
        <end position="377"/>
    </location>
</feature>
<comment type="subcellular location">
    <subcellularLocation>
        <location evidence="1 6">Mitochondrion</location>
    </subcellularLocation>
</comment>
<accession>A0A6A6BSQ8</accession>
<dbReference type="InterPro" id="IPR036983">
    <property type="entry name" value="AIM24_sf"/>
</dbReference>
<keyword evidence="4" id="KW-0809">Transit peptide</keyword>